<dbReference type="PANTHER" id="PTHR44119:SF4">
    <property type="entry name" value="AEROBIC COBALTOCHELATASE SUBUNIT COBN"/>
    <property type="match status" value="1"/>
</dbReference>
<dbReference type="CDD" id="cd10150">
    <property type="entry name" value="CobN_like"/>
    <property type="match status" value="1"/>
</dbReference>
<organism evidence="3 4">
    <name type="scientific">Conexibacter arvalis</name>
    <dbReference type="NCBI Taxonomy" id="912552"/>
    <lineage>
        <taxon>Bacteria</taxon>
        <taxon>Bacillati</taxon>
        <taxon>Actinomycetota</taxon>
        <taxon>Thermoleophilia</taxon>
        <taxon>Solirubrobacterales</taxon>
        <taxon>Conexibacteraceae</taxon>
        <taxon>Conexibacter</taxon>
    </lineage>
</organism>
<dbReference type="Pfam" id="PF02514">
    <property type="entry name" value="CobN-Mg_chel"/>
    <property type="match status" value="1"/>
</dbReference>
<evidence type="ECO:0000313" key="3">
    <source>
        <dbReference type="EMBL" id="MBB4665210.1"/>
    </source>
</evidence>
<feature type="compositionally biased region" description="Low complexity" evidence="1">
    <location>
        <begin position="858"/>
        <end position="867"/>
    </location>
</feature>
<dbReference type="EMBL" id="JACHNU010000012">
    <property type="protein sequence ID" value="MBB4665210.1"/>
    <property type="molecule type" value="Genomic_DNA"/>
</dbReference>
<evidence type="ECO:0000313" key="4">
    <source>
        <dbReference type="Proteomes" id="UP000585272"/>
    </source>
</evidence>
<dbReference type="Proteomes" id="UP000585272">
    <property type="component" value="Unassembled WGS sequence"/>
</dbReference>
<keyword evidence="4" id="KW-1185">Reference proteome</keyword>
<reference evidence="3 4" key="1">
    <citation type="submission" date="2020-08" db="EMBL/GenBank/DDBJ databases">
        <title>Genomic Encyclopedia of Archaeal and Bacterial Type Strains, Phase II (KMG-II): from individual species to whole genera.</title>
        <authorList>
            <person name="Goeker M."/>
        </authorList>
    </citation>
    <scope>NUCLEOTIDE SEQUENCE [LARGE SCALE GENOMIC DNA]</scope>
    <source>
        <strain evidence="3 4">DSM 23288</strain>
    </source>
</reference>
<feature type="region of interest" description="Disordered" evidence="1">
    <location>
        <begin position="266"/>
        <end position="303"/>
    </location>
</feature>
<keyword evidence="3" id="KW-0436">Ligase</keyword>
<feature type="domain" description="CobN/magnesium chelatase" evidence="2">
    <location>
        <begin position="111"/>
        <end position="1306"/>
    </location>
</feature>
<proteinExistence type="predicted"/>
<feature type="region of interest" description="Disordered" evidence="1">
    <location>
        <begin position="845"/>
        <end position="867"/>
    </location>
</feature>
<protein>
    <submittedName>
        <fullName evidence="3">Cobaltochelatase CobN</fullName>
        <ecNumber evidence="3">6.6.1.2</ecNumber>
    </submittedName>
</protein>
<evidence type="ECO:0000259" key="2">
    <source>
        <dbReference type="Pfam" id="PF02514"/>
    </source>
</evidence>
<dbReference type="InterPro" id="IPR003672">
    <property type="entry name" value="CobN/Mg_chltase"/>
</dbReference>
<feature type="region of interest" description="Disordered" evidence="1">
    <location>
        <begin position="1329"/>
        <end position="1354"/>
    </location>
</feature>
<dbReference type="NCBIfam" id="TIGR02257">
    <property type="entry name" value="cobalto_cobN"/>
    <property type="match status" value="1"/>
</dbReference>
<dbReference type="EC" id="6.6.1.2" evidence="3"/>
<name>A0A840IMX9_9ACTN</name>
<feature type="compositionally biased region" description="Polar residues" evidence="1">
    <location>
        <begin position="1345"/>
        <end position="1354"/>
    </location>
</feature>
<accession>A0A840IMX9</accession>
<dbReference type="RefSeq" id="WP_343075684.1">
    <property type="nucleotide sequence ID" value="NZ_JACHNU010000012.1"/>
</dbReference>
<dbReference type="PANTHER" id="PTHR44119">
    <property type="entry name" value="MAGNESIUM-CHELATASE SUBUNIT CHLH, CHLOROPLASTIC"/>
    <property type="match status" value="1"/>
</dbReference>
<dbReference type="GO" id="GO:0051116">
    <property type="term" value="F:cobaltochelatase activity"/>
    <property type="evidence" value="ECO:0007669"/>
    <property type="project" value="UniProtKB-EC"/>
</dbReference>
<feature type="compositionally biased region" description="Low complexity" evidence="1">
    <location>
        <begin position="276"/>
        <end position="293"/>
    </location>
</feature>
<evidence type="ECO:0000256" key="1">
    <source>
        <dbReference type="SAM" id="MobiDB-lite"/>
    </source>
</evidence>
<sequence>MLRFVTTADTEILATAAAVQRLPDGFPQVRCANPFGADAAQLVDTVMDGARVVLVRILGGTRGWQDGLPLLVERCREAGVPLLALGGEAEPDAEMTALSSAPSGAVAQAGEYLRHGDVDNVEQLLRFLADTFLLEGWGFEPPRETADLGVYLPGRGDVSIEEALAGHDPGRPTVGVCFYRSHRLTGNTAFVDELCAQIEAAGANAVAVWSYTLRRGRDGRVPALELLDGKVDALVTTMLATGGSGAADASAGAAGAGDAGAAGAGAAGAGTGGAGADRAGTGAAGAGATEAGASAGGAPDGIGEQWQEWDASAIDALDVPVIQAVCATASRAAWDASDSGLSPLDSATQVAIPEFDGRLLGGVISFKERGSDADSPVGIGVARYVPDAERCGHVARLAVRHARLRFLPASERRVALLLTAFPTKHAKVGMAVGLDTPASAVALLARLREEGMRVEHGFADGDELMHALIAAGGHDPEFLTDEQLAASPLRLPVSAYLERYAELDASLREQIEAKWGPPPGDRYLDGDDFVIAGLELGDVLVAIQPPRGYGEDPVGIYHDPELPPTHHYLAVYWWIERQWGADAIVHLGKHGTLEWLPGKTLALSRGCAPDATLGSLPLVYPFVVNDPGEGVQAKRRVHAVIVDHLIPPMMRADSYDELAQLEALLDEYARLEVLDPPKLPALAARIWTAIEAANLQGDLGVEERPDDLEELVEQIDGYLCEVKDIQIKDGLHVLGAVPSGPQLRGLVSALLRLGSGSVLGLRRAVGLAYGLDEEALVAAPGEAFAGEVPEALVSRFRGPAASNGDLVDRLEAAQMALLDGLAARGWSADAVSEVVARVLGVGAAGEDDAERRGEPDGAQDAGAARAEAPGTAVEVIRTLRFACEEVLPRVARTTEELDNVIAALNGRHVPAGPSGAPTRGRIDVLPSGRNFYSVDPRALPSELSWGVGVKLADALLDRHRRDHGELPRTVGLVAWGTAAMRTQGDDVAEILALLGVRPTWHPESQRVTGIEVIPIAELGRPRIDVTVRISGFFRDAFPHLVNLIDDAVAAVATLDEADEDNFVAAHARADAERLAADLGSDAAWRRATTRIFGSKPGTYGAGLLQLLETRDWRDDADLAEVYEAWGGYAYGRGLDGAPAREAMREAFARIDVAVKNVDSREHDILDSDDYYQYHGGMVATVRALTGRAPAAYLGDSSDPSRAVARTLEEETRRVFRARVANPRWIASMIRHGYKGAAELSATVDYLFGYDATAGVAEDWMYEQVAQKYLLDDDVAAFVAQSNPWAGRAIAEKLLEAVDRGMWSEPSSHVLDAVRDRFLALEGELEEAEPLGLRPRVPSEELAQGAPSSSGEAVP</sequence>
<dbReference type="GO" id="GO:0009236">
    <property type="term" value="P:cobalamin biosynthetic process"/>
    <property type="evidence" value="ECO:0007669"/>
    <property type="project" value="InterPro"/>
</dbReference>
<dbReference type="InterPro" id="IPR011953">
    <property type="entry name" value="Cobalto_CobN"/>
</dbReference>
<feature type="compositionally biased region" description="Gly residues" evidence="1">
    <location>
        <begin position="266"/>
        <end position="275"/>
    </location>
</feature>
<gene>
    <name evidence="3" type="ORF">BDZ31_004831</name>
</gene>
<comment type="caution">
    <text evidence="3">The sequence shown here is derived from an EMBL/GenBank/DDBJ whole genome shotgun (WGS) entry which is preliminary data.</text>
</comment>